<dbReference type="KEGG" id="schj:DDV21_008105"/>
<dbReference type="EMBL" id="QVQY01000008">
    <property type="protein sequence ID" value="RFU51246.1"/>
    <property type="molecule type" value="Genomic_DNA"/>
</dbReference>
<protein>
    <submittedName>
        <fullName evidence="4">ECF transporter S component</fullName>
    </submittedName>
</protein>
<reference evidence="4 6" key="2">
    <citation type="submission" date="2018-08" db="EMBL/GenBank/DDBJ databases">
        <title>Draft genome of Streptococcus sp. nov. Z1.</title>
        <authorList>
            <person name="Tian Z."/>
        </authorList>
    </citation>
    <scope>NUCLEOTIDE SEQUENCE [LARGE SCALE GENOMIC DNA]</scope>
    <source>
        <strain evidence="4">Z1</strain>
        <strain evidence="6">Z1(2018)</strain>
    </source>
</reference>
<keyword evidence="1" id="KW-0472">Membrane</keyword>
<reference evidence="3 7" key="1">
    <citation type="submission" date="2018-08" db="EMBL/GenBank/DDBJ databases">
        <title>Draft genome of Streptococcus sp .nov. Z2.</title>
        <authorList>
            <person name="Tian Z."/>
        </authorList>
    </citation>
    <scope>NUCLEOTIDE SEQUENCE [LARGE SCALE GENOMIC DNA]</scope>
    <source>
        <strain evidence="3 7">Z2</strain>
    </source>
</reference>
<keyword evidence="7" id="KW-1185">Reference proteome</keyword>
<evidence type="ECO:0000313" key="7">
    <source>
        <dbReference type="Proteomes" id="UP000264056"/>
    </source>
</evidence>
<evidence type="ECO:0000313" key="6">
    <source>
        <dbReference type="Proteomes" id="UP000262901"/>
    </source>
</evidence>
<feature type="transmembrane region" description="Helical" evidence="1">
    <location>
        <begin position="109"/>
        <end position="134"/>
    </location>
</feature>
<dbReference type="Proteomes" id="UP000264056">
    <property type="component" value="Unassembled WGS sequence"/>
</dbReference>
<dbReference type="Proteomes" id="UP000246115">
    <property type="component" value="Chromosome"/>
</dbReference>
<evidence type="ECO:0000256" key="1">
    <source>
        <dbReference type="SAM" id="Phobius"/>
    </source>
</evidence>
<dbReference type="AlphaFoldDB" id="A0A372KNJ6"/>
<accession>A0A346NDF5</accession>
<feature type="transmembrane region" description="Helical" evidence="1">
    <location>
        <begin position="12"/>
        <end position="30"/>
    </location>
</feature>
<feature type="transmembrane region" description="Helical" evidence="1">
    <location>
        <begin position="42"/>
        <end position="70"/>
    </location>
</feature>
<dbReference type="Gene3D" id="1.10.1760.20">
    <property type="match status" value="1"/>
</dbReference>
<proteinExistence type="predicted"/>
<keyword evidence="1" id="KW-0812">Transmembrane</keyword>
<gene>
    <name evidence="2" type="ORF">DDV21_008105</name>
    <name evidence="3" type="ORF">DDV22_04365</name>
    <name evidence="4" type="ORF">DDV23_06035</name>
</gene>
<reference evidence="5" key="3">
    <citation type="submission" date="2018-08" db="EMBL/GenBank/DDBJ databases">
        <title>Streptococcus chenjunshii sp. nov., isolated from stools sample of the Tibetan antelope in the Qinghai-Tibet plateau, China.</title>
        <authorList>
            <person name="Tian Z."/>
        </authorList>
    </citation>
    <scope>NUCLEOTIDE SEQUENCE [LARGE SCALE GENOMIC DNA]</scope>
    <source>
        <strain evidence="5">Z15</strain>
    </source>
</reference>
<keyword evidence="1" id="KW-1133">Transmembrane helix</keyword>
<dbReference type="RefSeq" id="WP_116878215.1">
    <property type="nucleotide sequence ID" value="NZ_CP031733.1"/>
</dbReference>
<dbReference type="EMBL" id="QVQZ01000011">
    <property type="protein sequence ID" value="RFU53138.1"/>
    <property type="molecule type" value="Genomic_DNA"/>
</dbReference>
<evidence type="ECO:0000313" key="5">
    <source>
        <dbReference type="Proteomes" id="UP000246115"/>
    </source>
</evidence>
<evidence type="ECO:0000313" key="2">
    <source>
        <dbReference type="EMBL" id="AXQ79050.1"/>
    </source>
</evidence>
<feature type="transmembrane region" description="Helical" evidence="1">
    <location>
        <begin position="140"/>
        <end position="168"/>
    </location>
</feature>
<dbReference type="Proteomes" id="UP000262901">
    <property type="component" value="Unassembled WGS sequence"/>
</dbReference>
<dbReference type="OrthoDB" id="5198189at2"/>
<feature type="transmembrane region" description="Helical" evidence="1">
    <location>
        <begin position="76"/>
        <end position="97"/>
    </location>
</feature>
<reference evidence="2" key="4">
    <citation type="journal article" date="2019" name="Int. J. Syst. Evol. Microbiol.">
        <title>Streptococcus chenjunshii sp. nov. isolated from feces of Tibetan antelopes.</title>
        <authorList>
            <person name="Tian Z."/>
            <person name="Lu S."/>
            <person name="Jin D."/>
            <person name="Yang J."/>
            <person name="Pu J."/>
            <person name="Lai X.H."/>
            <person name="Bai X.N."/>
            <person name="Wu X.M."/>
            <person name="Li J."/>
            <person name="Wang S."/>
            <person name="Xu J."/>
        </authorList>
    </citation>
    <scope>NUCLEOTIDE SEQUENCE</scope>
    <source>
        <strain evidence="2">Z15</strain>
    </source>
</reference>
<sequence>MKRGNSSAVLQKISRIAMLSALCVVLRYAFAGLPNVQPITAVFLLLSVSWSLSESFLTMAVTMLVSSFLLGFGPWVLWQILAFGAILVLWRYLLYPLTETLLSEQQQKLVLQSVFAGLLGAFYGCIIDFCYALIYSMPWWSYIMAGLSFNLAHALSTLFFYPLLVSIFRRFIYEKNQ</sequence>
<evidence type="ECO:0000313" key="3">
    <source>
        <dbReference type="EMBL" id="RFU51246.1"/>
    </source>
</evidence>
<name>A0A372KNJ6_9STRE</name>
<evidence type="ECO:0000313" key="4">
    <source>
        <dbReference type="EMBL" id="RFU53138.1"/>
    </source>
</evidence>
<organism evidence="4 6">
    <name type="scientific">Streptococcus chenjunshii</name>
    <dbReference type="NCBI Taxonomy" id="2173853"/>
    <lineage>
        <taxon>Bacteria</taxon>
        <taxon>Bacillati</taxon>
        <taxon>Bacillota</taxon>
        <taxon>Bacilli</taxon>
        <taxon>Lactobacillales</taxon>
        <taxon>Streptococcaceae</taxon>
        <taxon>Streptococcus</taxon>
    </lineage>
</organism>
<accession>A0A372KNJ6</accession>
<dbReference type="EMBL" id="CP031733">
    <property type="protein sequence ID" value="AXQ79050.1"/>
    <property type="molecule type" value="Genomic_DNA"/>
</dbReference>